<evidence type="ECO:0000313" key="4">
    <source>
        <dbReference type="Proteomes" id="UP001242342"/>
    </source>
</evidence>
<organism evidence="2 3">
    <name type="scientific">Tenacibaculum discolor</name>
    <dbReference type="NCBI Taxonomy" id="361581"/>
    <lineage>
        <taxon>Bacteria</taxon>
        <taxon>Pseudomonadati</taxon>
        <taxon>Bacteroidota</taxon>
        <taxon>Flavobacteriia</taxon>
        <taxon>Flavobacteriales</taxon>
        <taxon>Flavobacteriaceae</taxon>
        <taxon>Tenacibaculum</taxon>
    </lineage>
</organism>
<keyword evidence="1" id="KW-0808">Transferase</keyword>
<dbReference type="RefSeq" id="WP_099214927.1">
    <property type="nucleotide sequence ID" value="NZ_JAUYVU010000001.1"/>
</dbReference>
<evidence type="ECO:0000313" key="2">
    <source>
        <dbReference type="EMBL" id="PHN98022.1"/>
    </source>
</evidence>
<dbReference type="PANTHER" id="PTHR43861">
    <property type="entry name" value="TRANS-ACONITATE 2-METHYLTRANSFERASE-RELATED"/>
    <property type="match status" value="1"/>
</dbReference>
<proteinExistence type="predicted"/>
<reference evidence="2 3" key="1">
    <citation type="journal article" date="2016" name="Nat. Commun.">
        <title>Microbial interactions lead to rapid micro-scale successions on model marine particles.</title>
        <authorList>
            <person name="Datta M.S."/>
            <person name="Sliwerska E."/>
            <person name="Gore J."/>
            <person name="Polz M.F."/>
            <person name="Cordero O.X."/>
        </authorList>
    </citation>
    <scope>NUCLEOTIDE SEQUENCE [LARGE SCALE GENOMIC DNA]</scope>
    <source>
        <strain evidence="2 3">4G03</strain>
    </source>
</reference>
<dbReference type="Proteomes" id="UP000222163">
    <property type="component" value="Unassembled WGS sequence"/>
</dbReference>
<dbReference type="GO" id="GO:0032259">
    <property type="term" value="P:methylation"/>
    <property type="evidence" value="ECO:0007669"/>
    <property type="project" value="UniProtKB-KW"/>
</dbReference>
<name>A0A2G1BVE7_9FLAO</name>
<dbReference type="EMBL" id="JAUYVU010000001">
    <property type="protein sequence ID" value="MDP2540067.1"/>
    <property type="molecule type" value="Genomic_DNA"/>
</dbReference>
<reference evidence="1 4" key="3">
    <citation type="submission" date="2023-07" db="EMBL/GenBank/DDBJ databases">
        <title>Genome content predicts the carbon catabolic preferences of heterotrophic bacteria.</title>
        <authorList>
            <person name="Gralka M."/>
        </authorList>
    </citation>
    <scope>NUCLEOTIDE SEQUENCE [LARGE SCALE GENOMIC DNA]</scope>
    <source>
        <strain evidence="1 4">4G03</strain>
    </source>
</reference>
<accession>A0A2G1BVE7</accession>
<dbReference type="Gene3D" id="3.40.50.150">
    <property type="entry name" value="Vaccinia Virus protein VP39"/>
    <property type="match status" value="1"/>
</dbReference>
<dbReference type="EC" id="2.1.1.-" evidence="1"/>
<dbReference type="InterPro" id="IPR029063">
    <property type="entry name" value="SAM-dependent_MTases_sf"/>
</dbReference>
<dbReference type="GO" id="GO:0008168">
    <property type="term" value="F:methyltransferase activity"/>
    <property type="evidence" value="ECO:0007669"/>
    <property type="project" value="UniProtKB-KW"/>
</dbReference>
<reference evidence="2" key="2">
    <citation type="submission" date="2017-10" db="EMBL/GenBank/DDBJ databases">
        <authorList>
            <person name="Enke T.N."/>
            <person name="Cordero O.X."/>
        </authorList>
    </citation>
    <scope>NUCLEOTIDE SEQUENCE</scope>
    <source>
        <strain evidence="2">4G03</strain>
    </source>
</reference>
<protein>
    <submittedName>
        <fullName evidence="1 2">Methyltransferase</fullName>
        <ecNumber evidence="1">2.1.1.-</ecNumber>
    </submittedName>
</protein>
<dbReference type="Pfam" id="PF13489">
    <property type="entry name" value="Methyltransf_23"/>
    <property type="match status" value="1"/>
</dbReference>
<gene>
    <name evidence="2" type="ORF">CSC81_06345</name>
    <name evidence="1" type="ORF">Q8W23_01125</name>
</gene>
<dbReference type="AlphaFoldDB" id="A0A2G1BVE7"/>
<comment type="caution">
    <text evidence="2">The sequence shown here is derived from an EMBL/GenBank/DDBJ whole genome shotgun (WGS) entry which is preliminary data.</text>
</comment>
<evidence type="ECO:0000313" key="3">
    <source>
        <dbReference type="Proteomes" id="UP000222163"/>
    </source>
</evidence>
<sequence length="297" mass="34736">MFHKEHSTQFINLITEKEFYKNLKPFLNCIDYTVSKESYEVMINEDYNMLVTSPVPNNLEKYYVSENYISHTDSKTSLFDKTYQFVKNYTLKKKLKLINSFNTEDKLILDVGAGTGDFLKVCQNGGWKITGVEPSEKARVFAKDKNIHLLENLSKIENKQFDVITLWHVLEHIPNLTEYIKQLKLLLKPNGVLIIAVPNYKSFDAKHYKEFWAAYDVPRHLWHFSKTSISKIFSLFEMKVEKTLPMKFDSFYVSLLSEKYKTKKSRPIQAFLTGLKSNIKASRSGEYSSLIYIIKKV</sequence>
<keyword evidence="2" id="KW-0489">Methyltransferase</keyword>
<evidence type="ECO:0000313" key="1">
    <source>
        <dbReference type="EMBL" id="MDP2540067.1"/>
    </source>
</evidence>
<dbReference type="EMBL" id="PDUU01000004">
    <property type="protein sequence ID" value="PHN98022.1"/>
    <property type="molecule type" value="Genomic_DNA"/>
</dbReference>
<dbReference type="PANTHER" id="PTHR43861:SF6">
    <property type="entry name" value="METHYLTRANSFERASE TYPE 11"/>
    <property type="match status" value="1"/>
</dbReference>
<dbReference type="CDD" id="cd02440">
    <property type="entry name" value="AdoMet_MTases"/>
    <property type="match status" value="1"/>
</dbReference>
<dbReference type="SUPFAM" id="SSF53335">
    <property type="entry name" value="S-adenosyl-L-methionine-dependent methyltransferases"/>
    <property type="match status" value="1"/>
</dbReference>
<dbReference type="Proteomes" id="UP001242342">
    <property type="component" value="Unassembled WGS sequence"/>
</dbReference>
<keyword evidence="4" id="KW-1185">Reference proteome</keyword>